<dbReference type="PROSITE" id="PS50943">
    <property type="entry name" value="HTH_CROC1"/>
    <property type="match status" value="1"/>
</dbReference>
<comment type="caution">
    <text evidence="2">The sequence shown here is derived from an EMBL/GenBank/DDBJ whole genome shotgun (WGS) entry which is preliminary data.</text>
</comment>
<dbReference type="InterPro" id="IPR001387">
    <property type="entry name" value="Cro/C1-type_HTH"/>
</dbReference>
<proteinExistence type="predicted"/>
<dbReference type="RefSeq" id="WP_344592903.1">
    <property type="nucleotide sequence ID" value="NZ_BAAARW010000020.1"/>
</dbReference>
<dbReference type="InterPro" id="IPR010982">
    <property type="entry name" value="Lambda_DNA-bd_dom_sf"/>
</dbReference>
<dbReference type="Proteomes" id="UP001501231">
    <property type="component" value="Unassembled WGS sequence"/>
</dbReference>
<dbReference type="Gene3D" id="1.10.260.40">
    <property type="entry name" value="lambda repressor-like DNA-binding domains"/>
    <property type="match status" value="1"/>
</dbReference>
<keyword evidence="3" id="KW-1185">Reference proteome</keyword>
<sequence length="289" mass="32666">MSNEPQIDPYKSLSAFFAYELRRAREAEGLSQNDLAAEIHTTRACVCAYETCARRPDREFAQDADKRLNTEDRLQIIHHHARKEHGSQWLMEFLEHEKEATSVKIYQSKAIHAFLQTEAYAMAMIAAGHPKDLNAAVAARLARQELLTREEPQAPYVWILMDQSVLLHMVGGVEVMRAQLVHLLKAGEFPKVTVQIVPFSAGAHWGMNGEFTILGLDEGDIAYTEAQIGGRLIYDPAEVQELGVRYDQIRAKALSEDASRKLINKTMGFFDEVCVAKEQPQRRRGELVC</sequence>
<dbReference type="EMBL" id="BAAARW010000020">
    <property type="protein sequence ID" value="GAA2434566.1"/>
    <property type="molecule type" value="Genomic_DNA"/>
</dbReference>
<reference evidence="3" key="1">
    <citation type="journal article" date="2019" name="Int. J. Syst. Evol. Microbiol.">
        <title>The Global Catalogue of Microorganisms (GCM) 10K type strain sequencing project: providing services to taxonomists for standard genome sequencing and annotation.</title>
        <authorList>
            <consortium name="The Broad Institute Genomics Platform"/>
            <consortium name="The Broad Institute Genome Sequencing Center for Infectious Disease"/>
            <person name="Wu L."/>
            <person name="Ma J."/>
        </authorList>
    </citation>
    <scope>NUCLEOTIDE SEQUENCE [LARGE SCALE GENOMIC DNA]</scope>
    <source>
        <strain evidence="3">JCM 3325</strain>
    </source>
</reference>
<dbReference type="SMART" id="SM00530">
    <property type="entry name" value="HTH_XRE"/>
    <property type="match status" value="1"/>
</dbReference>
<feature type="domain" description="HTH cro/C1-type" evidence="1">
    <location>
        <begin position="21"/>
        <end position="74"/>
    </location>
</feature>
<evidence type="ECO:0000259" key="1">
    <source>
        <dbReference type="PROSITE" id="PS50943"/>
    </source>
</evidence>
<protein>
    <submittedName>
        <fullName evidence="2">Helix-turn-helix transcriptional regulator</fullName>
    </submittedName>
</protein>
<name>A0ABP5WS19_9ACTN</name>
<dbReference type="SUPFAM" id="SSF47413">
    <property type="entry name" value="lambda repressor-like DNA-binding domains"/>
    <property type="match status" value="1"/>
</dbReference>
<accession>A0ABP5WS19</accession>
<dbReference type="InterPro" id="IPR043917">
    <property type="entry name" value="DUF5753"/>
</dbReference>
<dbReference type="Pfam" id="PF19054">
    <property type="entry name" value="DUF5753"/>
    <property type="match status" value="1"/>
</dbReference>
<organism evidence="2 3">
    <name type="scientific">Actinomadura vinacea</name>
    <dbReference type="NCBI Taxonomy" id="115336"/>
    <lineage>
        <taxon>Bacteria</taxon>
        <taxon>Bacillati</taxon>
        <taxon>Actinomycetota</taxon>
        <taxon>Actinomycetes</taxon>
        <taxon>Streptosporangiales</taxon>
        <taxon>Thermomonosporaceae</taxon>
        <taxon>Actinomadura</taxon>
    </lineage>
</organism>
<gene>
    <name evidence="2" type="ORF">GCM10010191_56310</name>
</gene>
<dbReference type="CDD" id="cd00093">
    <property type="entry name" value="HTH_XRE"/>
    <property type="match status" value="1"/>
</dbReference>
<evidence type="ECO:0000313" key="2">
    <source>
        <dbReference type="EMBL" id="GAA2434566.1"/>
    </source>
</evidence>
<evidence type="ECO:0000313" key="3">
    <source>
        <dbReference type="Proteomes" id="UP001501231"/>
    </source>
</evidence>